<feature type="region of interest" description="Disordered" evidence="1">
    <location>
        <begin position="862"/>
        <end position="926"/>
    </location>
</feature>
<feature type="compositionally biased region" description="Pro residues" evidence="1">
    <location>
        <begin position="43"/>
        <end position="57"/>
    </location>
</feature>
<gene>
    <name evidence="2" type="ORF">NESM_000163300</name>
</gene>
<dbReference type="Proteomes" id="UP001430356">
    <property type="component" value="Unassembled WGS sequence"/>
</dbReference>
<evidence type="ECO:0000313" key="3">
    <source>
        <dbReference type="Proteomes" id="UP001430356"/>
    </source>
</evidence>
<keyword evidence="3" id="KW-1185">Reference proteome</keyword>
<dbReference type="EMBL" id="JAECZO010000010">
    <property type="protein sequence ID" value="KAK7201034.1"/>
    <property type="molecule type" value="Genomic_DNA"/>
</dbReference>
<reference evidence="2 3" key="1">
    <citation type="journal article" date="2021" name="MBio">
        <title>A New Model Trypanosomatid, Novymonas esmeraldas: Genomic Perception of Its 'Candidatus Pandoraea novymonadis' Endosymbiont.</title>
        <authorList>
            <person name="Zakharova A."/>
            <person name="Saura A."/>
            <person name="Butenko A."/>
            <person name="Podesvova L."/>
            <person name="Warmusova S."/>
            <person name="Kostygov A.Y."/>
            <person name="Nenarokova A."/>
            <person name="Lukes J."/>
            <person name="Opperdoes F.R."/>
            <person name="Yurchenko V."/>
        </authorList>
    </citation>
    <scope>NUCLEOTIDE SEQUENCE [LARGE SCALE GENOMIC DNA]</scope>
    <source>
        <strain evidence="2 3">E262AT.01</strain>
    </source>
</reference>
<feature type="region of interest" description="Disordered" evidence="1">
    <location>
        <begin position="1"/>
        <end position="58"/>
    </location>
</feature>
<sequence>MSQPPPSDALRLRRRPRLPSTGPQSSSGGGRPVSRPRTEPSENVPPLPSPTVSPPATPVLTTVRERCSHTPPPVGWQYPSCSRCLVCGQLGCDSCSIKVDPAVTRQKLESLRLNTPYERAKLARSTDDLRSEETRQRARLAGRYESWMESLHTIELMRRHAVRVVLQESAYRQQLCAEEAMRRVAVVCAADQHGLLLALQSSEAAARHATLAREREGYASITWRYGYAAQAVRLRQRETTTREALRYNEACQWHRLQAREVEARNIMGEQVAEQHRFCASYSESREEVCRQYAAGLESIAAHATAHRETMHRNAQLRQAVVAAAEQCRGDVVMEEAATRLRLREEMVEEAEFIDERRCIFERQRVALGNAEAAQRQAVCDLAEDGYRALFLHMQADEDALYTAAAERCAHQYSALLFALERLGDVQEAEDAAFTALMCLERDEAVGRAAWTAQRAEERAGLLHRCVQEKQQTVAAEEALARAALESAAARGEVAVADCIAAKARARVELCGAAERAAIALASAEHDARFDLLSRMAVEEKQVLQWCAAKLQARAAVVDGEAAQRGDLERQEQHDVQLLRATMARTCRELEERAVLQHHARAKADRDAVEAVTQVALEEAQEWVRLCGDELEARCRAIDAARFRAQVELLQAETQQRSYIARVELAARAETRAKVALLERYVAEAVLAGLHTRLCEIVAAEEGARACIYERVGEWYDWVERQQRDEELQHLEACERRIQEELRTRQECMREEQRLYDPTEALHFARGTEDDAGGVASSSGIAAGGAYDLRRELVLQTLGQPTCAAPLSAAAVDFLVDVLDRAGLRRDAAQERFAVAERLAREASRIVVQRERLLAAEKEKKEMYDLSSRREAEERERRLHQEAQDKARSQQSLAAERHRLSGVQAELQQEQNKLDAVKESISKQYTR</sequence>
<evidence type="ECO:0000313" key="2">
    <source>
        <dbReference type="EMBL" id="KAK7201034.1"/>
    </source>
</evidence>
<feature type="compositionally biased region" description="Basic and acidic residues" evidence="1">
    <location>
        <begin position="862"/>
        <end position="887"/>
    </location>
</feature>
<organism evidence="2 3">
    <name type="scientific">Novymonas esmeraldas</name>
    <dbReference type="NCBI Taxonomy" id="1808958"/>
    <lineage>
        <taxon>Eukaryota</taxon>
        <taxon>Discoba</taxon>
        <taxon>Euglenozoa</taxon>
        <taxon>Kinetoplastea</taxon>
        <taxon>Metakinetoplastina</taxon>
        <taxon>Trypanosomatida</taxon>
        <taxon>Trypanosomatidae</taxon>
        <taxon>Novymonas</taxon>
    </lineage>
</organism>
<proteinExistence type="predicted"/>
<feature type="compositionally biased region" description="Basic and acidic residues" evidence="1">
    <location>
        <begin position="911"/>
        <end position="920"/>
    </location>
</feature>
<name>A0AAW0F5U4_9TRYP</name>
<protein>
    <submittedName>
        <fullName evidence="2">Uncharacterized protein</fullName>
    </submittedName>
</protein>
<comment type="caution">
    <text evidence="2">The sequence shown here is derived from an EMBL/GenBank/DDBJ whole genome shotgun (WGS) entry which is preliminary data.</text>
</comment>
<accession>A0AAW0F5U4</accession>
<evidence type="ECO:0000256" key="1">
    <source>
        <dbReference type="SAM" id="MobiDB-lite"/>
    </source>
</evidence>
<dbReference type="AlphaFoldDB" id="A0AAW0F5U4"/>